<dbReference type="InterPro" id="IPR020472">
    <property type="entry name" value="WD40_PAC1"/>
</dbReference>
<accession>A0A1X2ITV5</accession>
<name>A0A1X2ITV5_9FUNG</name>
<feature type="region of interest" description="Disordered" evidence="6">
    <location>
        <begin position="1"/>
        <end position="49"/>
    </location>
</feature>
<dbReference type="Pfam" id="PF00400">
    <property type="entry name" value="WD40"/>
    <property type="match status" value="8"/>
</dbReference>
<dbReference type="CDD" id="cd00200">
    <property type="entry name" value="WD40"/>
    <property type="match status" value="1"/>
</dbReference>
<feature type="repeat" description="WD" evidence="5">
    <location>
        <begin position="201"/>
        <end position="233"/>
    </location>
</feature>
<gene>
    <name evidence="7" type="ORF">BCR42DRAFT_405749</name>
</gene>
<feature type="compositionally biased region" description="Basic and acidic residues" evidence="6">
    <location>
        <begin position="1"/>
        <end position="10"/>
    </location>
</feature>
<dbReference type="PANTHER" id="PTHR19857">
    <property type="entry name" value="MITOCHONDRIAL DIVISION PROTEIN 1-RELATED"/>
    <property type="match status" value="1"/>
</dbReference>
<evidence type="ECO:0000256" key="3">
    <source>
        <dbReference type="ARBA" id="ARBA00022574"/>
    </source>
</evidence>
<feature type="repeat" description="WD" evidence="5">
    <location>
        <begin position="373"/>
        <end position="406"/>
    </location>
</feature>
<keyword evidence="8" id="KW-1185">Reference proteome</keyword>
<comment type="caution">
    <text evidence="7">The sequence shown here is derived from an EMBL/GenBank/DDBJ whole genome shotgun (WGS) entry which is preliminary data.</text>
</comment>
<feature type="repeat" description="WD" evidence="5">
    <location>
        <begin position="290"/>
        <end position="331"/>
    </location>
</feature>
<feature type="repeat" description="WD" evidence="5">
    <location>
        <begin position="75"/>
        <end position="117"/>
    </location>
</feature>
<organism evidence="7 8">
    <name type="scientific">Absidia repens</name>
    <dbReference type="NCBI Taxonomy" id="90262"/>
    <lineage>
        <taxon>Eukaryota</taxon>
        <taxon>Fungi</taxon>
        <taxon>Fungi incertae sedis</taxon>
        <taxon>Mucoromycota</taxon>
        <taxon>Mucoromycotina</taxon>
        <taxon>Mucoromycetes</taxon>
        <taxon>Mucorales</taxon>
        <taxon>Cunninghamellaceae</taxon>
        <taxon>Absidia</taxon>
    </lineage>
</organism>
<protein>
    <submittedName>
        <fullName evidence="7">WD40-repeat-containing domain protein</fullName>
    </submittedName>
</protein>
<proteinExistence type="predicted"/>
<evidence type="ECO:0000256" key="6">
    <source>
        <dbReference type="SAM" id="MobiDB-lite"/>
    </source>
</evidence>
<evidence type="ECO:0000256" key="5">
    <source>
        <dbReference type="PROSITE-ProRule" id="PRU00221"/>
    </source>
</evidence>
<dbReference type="SMART" id="SM00320">
    <property type="entry name" value="WD40"/>
    <property type="match status" value="8"/>
</dbReference>
<dbReference type="AlphaFoldDB" id="A0A1X2ITV5"/>
<dbReference type="FunFam" id="2.130.10.10:FF:000074">
    <property type="entry name" value="Angio-associated migratory cell protein-like protein"/>
    <property type="match status" value="1"/>
</dbReference>
<reference evidence="7 8" key="1">
    <citation type="submission" date="2016-07" db="EMBL/GenBank/DDBJ databases">
        <title>Pervasive Adenine N6-methylation of Active Genes in Fungi.</title>
        <authorList>
            <consortium name="DOE Joint Genome Institute"/>
            <person name="Mondo S.J."/>
            <person name="Dannebaum R.O."/>
            <person name="Kuo R.C."/>
            <person name="Labutti K."/>
            <person name="Haridas S."/>
            <person name="Kuo A."/>
            <person name="Salamov A."/>
            <person name="Ahrendt S.R."/>
            <person name="Lipzen A."/>
            <person name="Sullivan W."/>
            <person name="Andreopoulos W.B."/>
            <person name="Clum A."/>
            <person name="Lindquist E."/>
            <person name="Daum C."/>
            <person name="Ramamoorthy G.K."/>
            <person name="Gryganskyi A."/>
            <person name="Culley D."/>
            <person name="Magnuson J.K."/>
            <person name="James T.Y."/>
            <person name="O'Malley M.A."/>
            <person name="Stajich J.E."/>
            <person name="Spatafora J.W."/>
            <person name="Visel A."/>
            <person name="Grigoriev I.V."/>
        </authorList>
    </citation>
    <scope>NUCLEOTIDE SEQUENCE [LARGE SCALE GENOMIC DNA]</scope>
    <source>
        <strain evidence="7 8">NRRL 1336</strain>
    </source>
</reference>
<feature type="repeat" description="WD" evidence="5">
    <location>
        <begin position="331"/>
        <end position="372"/>
    </location>
</feature>
<dbReference type="InterPro" id="IPR001680">
    <property type="entry name" value="WD40_rpt"/>
</dbReference>
<dbReference type="Proteomes" id="UP000193560">
    <property type="component" value="Unassembled WGS sequence"/>
</dbReference>
<dbReference type="OrthoDB" id="10261640at2759"/>
<dbReference type="InterPro" id="IPR036322">
    <property type="entry name" value="WD40_repeat_dom_sf"/>
</dbReference>
<dbReference type="PROSITE" id="PS50082">
    <property type="entry name" value="WD_REPEATS_2"/>
    <property type="match status" value="8"/>
</dbReference>
<dbReference type="PRINTS" id="PR00320">
    <property type="entry name" value="GPROTEINBRPT"/>
</dbReference>
<feature type="repeat" description="WD" evidence="5">
    <location>
        <begin position="169"/>
        <end position="200"/>
    </location>
</feature>
<dbReference type="PANTHER" id="PTHR19857:SF8">
    <property type="entry name" value="ANGIO-ASSOCIATED MIGRATORY CELL PROTEIN"/>
    <property type="match status" value="1"/>
</dbReference>
<feature type="compositionally biased region" description="Acidic residues" evidence="6">
    <location>
        <begin position="11"/>
        <end position="49"/>
    </location>
</feature>
<keyword evidence="3 5" id="KW-0853">WD repeat</keyword>
<dbReference type="Gene3D" id="2.130.10.10">
    <property type="entry name" value="YVTN repeat-like/Quinoprotein amine dehydrogenase"/>
    <property type="match status" value="1"/>
</dbReference>
<keyword evidence="4" id="KW-0677">Repeat</keyword>
<feature type="repeat" description="WD" evidence="5">
    <location>
        <begin position="248"/>
        <end position="289"/>
    </location>
</feature>
<dbReference type="InterPro" id="IPR051179">
    <property type="entry name" value="WD_repeat_multifunction"/>
</dbReference>
<evidence type="ECO:0000256" key="1">
    <source>
        <dbReference type="ARBA" id="ARBA00004496"/>
    </source>
</evidence>
<sequence>MSSQHSHDEQDIVEEEYLQQDDVYEEEVADLDQGEPMEESDDDDMEENPLEGYDIRQSETDENVLELADDSVQGFFDHHEPVYAIAMHPKDNNLIVSGGGDDKSYLWRADNGDKLFELTGHTDSVTAVAFSVGGDYVASAGMDGRVRVWKVEDGELAASVEGPDEIVWMNWHPKGNVLIAGASDSTIWMWAMPTGKFMNIFNGHAGPVTAGRFTPDGKKIVSVSEDTSMIIWDPKTAVAEYRLSGDDARFHPEPITSMAINKDSTLIISGSMDGKARLVNITNGTIVASLENHTDSVETADFCDVLTLAATGSVDGTISIWDVQTQRLRSTLNHEDAIIKVKFVANSPLLVSCSADRNVKMWDARTGVCVKSWQGHRDAVLDFAVSNDGQTVVTASDDGACLVYKL</sequence>
<dbReference type="InterPro" id="IPR019775">
    <property type="entry name" value="WD40_repeat_CS"/>
</dbReference>
<dbReference type="STRING" id="90262.A0A1X2ITV5"/>
<comment type="subcellular location">
    <subcellularLocation>
        <location evidence="1">Cytoplasm</location>
    </subcellularLocation>
</comment>
<evidence type="ECO:0000256" key="4">
    <source>
        <dbReference type="ARBA" id="ARBA00022737"/>
    </source>
</evidence>
<keyword evidence="2" id="KW-0963">Cytoplasm</keyword>
<dbReference type="PROSITE" id="PS00678">
    <property type="entry name" value="WD_REPEATS_1"/>
    <property type="match status" value="2"/>
</dbReference>
<dbReference type="SUPFAM" id="SSF50978">
    <property type="entry name" value="WD40 repeat-like"/>
    <property type="match status" value="1"/>
</dbReference>
<evidence type="ECO:0000256" key="2">
    <source>
        <dbReference type="ARBA" id="ARBA00022490"/>
    </source>
</evidence>
<dbReference type="EMBL" id="MCGE01000004">
    <property type="protein sequence ID" value="ORZ22225.1"/>
    <property type="molecule type" value="Genomic_DNA"/>
</dbReference>
<dbReference type="GO" id="GO:0005737">
    <property type="term" value="C:cytoplasm"/>
    <property type="evidence" value="ECO:0007669"/>
    <property type="project" value="UniProtKB-SubCell"/>
</dbReference>
<dbReference type="PROSITE" id="PS50294">
    <property type="entry name" value="WD_REPEATS_REGION"/>
    <property type="match status" value="5"/>
</dbReference>
<evidence type="ECO:0000313" key="8">
    <source>
        <dbReference type="Proteomes" id="UP000193560"/>
    </source>
</evidence>
<feature type="repeat" description="WD" evidence="5">
    <location>
        <begin position="118"/>
        <end position="159"/>
    </location>
</feature>
<evidence type="ECO:0000313" key="7">
    <source>
        <dbReference type="EMBL" id="ORZ22225.1"/>
    </source>
</evidence>
<dbReference type="InterPro" id="IPR015943">
    <property type="entry name" value="WD40/YVTN_repeat-like_dom_sf"/>
</dbReference>